<dbReference type="EMBL" id="JBJJXI010000101">
    <property type="protein sequence ID" value="KAL3392960.1"/>
    <property type="molecule type" value="Genomic_DNA"/>
</dbReference>
<reference evidence="3 4" key="1">
    <citation type="journal article" date="2024" name="bioRxiv">
        <title>A reference genome for Trichogramma kaykai: A tiny desert-dwelling parasitoid wasp with competing sex-ratio distorters.</title>
        <authorList>
            <person name="Culotta J."/>
            <person name="Lindsey A.R."/>
        </authorList>
    </citation>
    <scope>NUCLEOTIDE SEQUENCE [LARGE SCALE GENOMIC DNA]</scope>
    <source>
        <strain evidence="3 4">KSX58</strain>
    </source>
</reference>
<proteinExistence type="predicted"/>
<feature type="region of interest" description="Disordered" evidence="1">
    <location>
        <begin position="199"/>
        <end position="250"/>
    </location>
</feature>
<protein>
    <recommendedName>
        <fullName evidence="2">Myb/SANT-like DNA-binding domain-containing protein</fullName>
    </recommendedName>
</protein>
<sequence>MVSYKLCDSHYSGLKNIRLPIKWISAYNFRLIQMRSDYQIDENFTADQRNLIFENIYQELKHELPSVFKRVSLMEVESQWRLLVKQYKEVSENVKKCHTWPYFLIMNDLANSLGGAQKFIENELSYNFITPTVPEHQAEVEKNKNIPMEIIPSTDSLALTQHVSDVSLMFTTLIKNVSKSNKCSPLEICKALKMLKRQKGKSKRKFSSTGTRQNSIPACSRSHVGSVRESNHNSNKRTNSITAKQKTHINETHPVRISSVDNIDVNLERCQLQLDIKIKRVDECEEMDFEMDVDLECEEVFHD</sequence>
<comment type="caution">
    <text evidence="3">The sequence shown here is derived from an EMBL/GenBank/DDBJ whole genome shotgun (WGS) entry which is preliminary data.</text>
</comment>
<keyword evidence="4" id="KW-1185">Reference proteome</keyword>
<feature type="domain" description="Myb/SANT-like DNA-binding" evidence="2">
    <location>
        <begin position="22"/>
        <end position="108"/>
    </location>
</feature>
<evidence type="ECO:0000256" key="1">
    <source>
        <dbReference type="SAM" id="MobiDB-lite"/>
    </source>
</evidence>
<gene>
    <name evidence="3" type="ORF">TKK_012652</name>
</gene>
<dbReference type="AlphaFoldDB" id="A0ABD2WJ83"/>
<dbReference type="Pfam" id="PF13837">
    <property type="entry name" value="Myb_DNA-bind_4"/>
    <property type="match status" value="1"/>
</dbReference>
<name>A0ABD2WJ83_9HYME</name>
<feature type="compositionally biased region" description="Polar residues" evidence="1">
    <location>
        <begin position="232"/>
        <end position="244"/>
    </location>
</feature>
<organism evidence="3 4">
    <name type="scientific">Trichogramma kaykai</name>
    <dbReference type="NCBI Taxonomy" id="54128"/>
    <lineage>
        <taxon>Eukaryota</taxon>
        <taxon>Metazoa</taxon>
        <taxon>Ecdysozoa</taxon>
        <taxon>Arthropoda</taxon>
        <taxon>Hexapoda</taxon>
        <taxon>Insecta</taxon>
        <taxon>Pterygota</taxon>
        <taxon>Neoptera</taxon>
        <taxon>Endopterygota</taxon>
        <taxon>Hymenoptera</taxon>
        <taxon>Apocrita</taxon>
        <taxon>Proctotrupomorpha</taxon>
        <taxon>Chalcidoidea</taxon>
        <taxon>Trichogrammatidae</taxon>
        <taxon>Trichogramma</taxon>
    </lineage>
</organism>
<evidence type="ECO:0000313" key="3">
    <source>
        <dbReference type="EMBL" id="KAL3392960.1"/>
    </source>
</evidence>
<dbReference type="Proteomes" id="UP001627154">
    <property type="component" value="Unassembled WGS sequence"/>
</dbReference>
<accession>A0ABD2WJ83</accession>
<evidence type="ECO:0000259" key="2">
    <source>
        <dbReference type="Pfam" id="PF13837"/>
    </source>
</evidence>
<feature type="compositionally biased region" description="Polar residues" evidence="1">
    <location>
        <begin position="207"/>
        <end position="217"/>
    </location>
</feature>
<evidence type="ECO:0000313" key="4">
    <source>
        <dbReference type="Proteomes" id="UP001627154"/>
    </source>
</evidence>
<dbReference type="InterPro" id="IPR044822">
    <property type="entry name" value="Myb_DNA-bind_4"/>
</dbReference>